<evidence type="ECO:0000256" key="7">
    <source>
        <dbReference type="ARBA" id="ARBA00023014"/>
    </source>
</evidence>
<evidence type="ECO:0000313" key="11">
    <source>
        <dbReference type="Proteomes" id="UP000449906"/>
    </source>
</evidence>
<dbReference type="InterPro" id="IPR017938">
    <property type="entry name" value="Riboflavin_synthase-like_b-brl"/>
</dbReference>
<protein>
    <submittedName>
        <fullName evidence="10">Oxidoreductase</fullName>
    </submittedName>
</protein>
<dbReference type="PROSITE" id="PS00197">
    <property type="entry name" value="2FE2S_FER_1"/>
    <property type="match status" value="1"/>
</dbReference>
<comment type="caution">
    <text evidence="10">The sequence shown here is derived from an EMBL/GenBank/DDBJ whole genome shotgun (WGS) entry which is preliminary data.</text>
</comment>
<keyword evidence="4" id="KW-0479">Metal-binding</keyword>
<dbReference type="CDD" id="cd06185">
    <property type="entry name" value="PDR_like"/>
    <property type="match status" value="1"/>
</dbReference>
<dbReference type="Gene3D" id="3.10.20.30">
    <property type="match status" value="1"/>
</dbReference>
<comment type="cofactor">
    <cofactor evidence="1">
        <name>FAD</name>
        <dbReference type="ChEBI" id="CHEBI:57692"/>
    </cofactor>
</comment>
<dbReference type="GO" id="GO:0016491">
    <property type="term" value="F:oxidoreductase activity"/>
    <property type="evidence" value="ECO:0007669"/>
    <property type="project" value="UniProtKB-KW"/>
</dbReference>
<dbReference type="SUPFAM" id="SSF54292">
    <property type="entry name" value="2Fe-2S ferredoxin-like"/>
    <property type="match status" value="1"/>
</dbReference>
<dbReference type="InterPro" id="IPR036010">
    <property type="entry name" value="2Fe-2S_ferredoxin-like_sf"/>
</dbReference>
<dbReference type="InterPro" id="IPR039261">
    <property type="entry name" value="FNR_nucleotide-bd"/>
</dbReference>
<dbReference type="SUPFAM" id="SSF63380">
    <property type="entry name" value="Riboflavin synthase domain-like"/>
    <property type="match status" value="1"/>
</dbReference>
<keyword evidence="5" id="KW-0560">Oxidoreductase</keyword>
<dbReference type="InterPro" id="IPR050415">
    <property type="entry name" value="MRET"/>
</dbReference>
<feature type="domain" description="2Fe-2S ferredoxin-type" evidence="8">
    <location>
        <begin position="230"/>
        <end position="316"/>
    </location>
</feature>
<sequence>MTNWDDEGVLDLMIRAMRVEADGVLSLELVDPEGGILPEWTPGAHIDVGLPDVVRQYSLCGDPADRDRYVVGVLAEPQSRGGSSYIHDEARPGDLVEVGGPRNHFALVPAKRYLFIAGGIGITPILPMIRQAEAERVPWRLVYGGRTRSSMAFRDLLAGHGDRVLIQPEDETGRLDIPGLLADPEEGTAVYCCGPTGLIDAVEGACESWPEGALNVERFAGKDLSGLVSAPVKVRCAKSEVTVDVAADESILDALETVGISVANACRDGVCGSCEVRVLQGEPDHRDSFRAPGESDGTALAVCVSRARTPELVLDI</sequence>
<evidence type="ECO:0000259" key="9">
    <source>
        <dbReference type="PROSITE" id="PS51384"/>
    </source>
</evidence>
<dbReference type="PROSITE" id="PS51085">
    <property type="entry name" value="2FE2S_FER_2"/>
    <property type="match status" value="1"/>
</dbReference>
<dbReference type="EMBL" id="WBVM01000004">
    <property type="protein sequence ID" value="KAB2807951.1"/>
    <property type="molecule type" value="Genomic_DNA"/>
</dbReference>
<name>A0A7J5DT43_NOCSI</name>
<evidence type="ECO:0000256" key="4">
    <source>
        <dbReference type="ARBA" id="ARBA00022723"/>
    </source>
</evidence>
<dbReference type="InterPro" id="IPR017927">
    <property type="entry name" value="FAD-bd_FR_type"/>
</dbReference>
<evidence type="ECO:0000256" key="1">
    <source>
        <dbReference type="ARBA" id="ARBA00001974"/>
    </source>
</evidence>
<gene>
    <name evidence="10" type="ORF">F9L07_25095</name>
</gene>
<keyword evidence="2" id="KW-0285">Flavoprotein</keyword>
<evidence type="ECO:0000256" key="5">
    <source>
        <dbReference type="ARBA" id="ARBA00023002"/>
    </source>
</evidence>
<organism evidence="10 11">
    <name type="scientific">Nocardioides simplex</name>
    <name type="common">Arthrobacter simplex</name>
    <dbReference type="NCBI Taxonomy" id="2045"/>
    <lineage>
        <taxon>Bacteria</taxon>
        <taxon>Bacillati</taxon>
        <taxon>Actinomycetota</taxon>
        <taxon>Actinomycetes</taxon>
        <taxon>Propionibacteriales</taxon>
        <taxon>Nocardioidaceae</taxon>
        <taxon>Pimelobacter</taxon>
    </lineage>
</organism>
<dbReference type="RefSeq" id="WP_151582418.1">
    <property type="nucleotide sequence ID" value="NZ_WBVM01000004.1"/>
</dbReference>
<proteinExistence type="predicted"/>
<dbReference type="InterPro" id="IPR006058">
    <property type="entry name" value="2Fe2S_fd_BS"/>
</dbReference>
<dbReference type="SUPFAM" id="SSF52343">
    <property type="entry name" value="Ferredoxin reductase-like, C-terminal NADP-linked domain"/>
    <property type="match status" value="1"/>
</dbReference>
<evidence type="ECO:0000259" key="8">
    <source>
        <dbReference type="PROSITE" id="PS51085"/>
    </source>
</evidence>
<evidence type="ECO:0000256" key="2">
    <source>
        <dbReference type="ARBA" id="ARBA00022630"/>
    </source>
</evidence>
<accession>A0A7J5DT43</accession>
<dbReference type="Pfam" id="PF00111">
    <property type="entry name" value="Fer2"/>
    <property type="match status" value="1"/>
</dbReference>
<dbReference type="Gene3D" id="2.40.30.10">
    <property type="entry name" value="Translation factors"/>
    <property type="match status" value="1"/>
</dbReference>
<dbReference type="PRINTS" id="PR00409">
    <property type="entry name" value="PHDIOXRDTASE"/>
</dbReference>
<feature type="domain" description="FAD-binding FR-type" evidence="9">
    <location>
        <begin position="7"/>
        <end position="108"/>
    </location>
</feature>
<dbReference type="GO" id="GO:0051537">
    <property type="term" value="F:2 iron, 2 sulfur cluster binding"/>
    <property type="evidence" value="ECO:0007669"/>
    <property type="project" value="UniProtKB-KW"/>
</dbReference>
<dbReference type="Proteomes" id="UP000449906">
    <property type="component" value="Unassembled WGS sequence"/>
</dbReference>
<evidence type="ECO:0000256" key="6">
    <source>
        <dbReference type="ARBA" id="ARBA00023004"/>
    </source>
</evidence>
<dbReference type="Gene3D" id="3.40.50.80">
    <property type="entry name" value="Nucleotide-binding domain of ferredoxin-NADP reductase (FNR) module"/>
    <property type="match status" value="1"/>
</dbReference>
<evidence type="ECO:0000313" key="10">
    <source>
        <dbReference type="EMBL" id="KAB2807951.1"/>
    </source>
</evidence>
<keyword evidence="7" id="KW-0411">Iron-sulfur</keyword>
<dbReference type="PROSITE" id="PS51384">
    <property type="entry name" value="FAD_FR"/>
    <property type="match status" value="1"/>
</dbReference>
<reference evidence="10 11" key="1">
    <citation type="submission" date="2019-09" db="EMBL/GenBank/DDBJ databases">
        <title>Pimelobacter sp. isolated from Paulinella.</title>
        <authorList>
            <person name="Jeong S.E."/>
        </authorList>
    </citation>
    <scope>NUCLEOTIDE SEQUENCE [LARGE SCALE GENOMIC DNA]</scope>
    <source>
        <strain evidence="10 11">Pch-N</strain>
    </source>
</reference>
<evidence type="ECO:0000256" key="3">
    <source>
        <dbReference type="ARBA" id="ARBA00022714"/>
    </source>
</evidence>
<keyword evidence="6" id="KW-0408">Iron</keyword>
<dbReference type="InterPro" id="IPR001041">
    <property type="entry name" value="2Fe-2S_ferredoxin-type"/>
</dbReference>
<dbReference type="PANTHER" id="PTHR47354:SF1">
    <property type="entry name" value="CARNITINE MONOOXYGENASE REDUCTASE SUBUNIT"/>
    <property type="match status" value="1"/>
</dbReference>
<dbReference type="CDD" id="cd00207">
    <property type="entry name" value="fer2"/>
    <property type="match status" value="1"/>
</dbReference>
<dbReference type="GO" id="GO:0046872">
    <property type="term" value="F:metal ion binding"/>
    <property type="evidence" value="ECO:0007669"/>
    <property type="project" value="UniProtKB-KW"/>
</dbReference>
<keyword evidence="3" id="KW-0001">2Fe-2S</keyword>
<dbReference type="PANTHER" id="PTHR47354">
    <property type="entry name" value="NADH OXIDOREDUCTASE HCR"/>
    <property type="match status" value="1"/>
</dbReference>
<dbReference type="AlphaFoldDB" id="A0A7J5DT43"/>
<dbReference type="InterPro" id="IPR012675">
    <property type="entry name" value="Beta-grasp_dom_sf"/>
</dbReference>